<gene>
    <name evidence="1" type="ORF">SG0102_23180</name>
</gene>
<organism evidence="1 2">
    <name type="scientific">Intestinibaculum porci</name>
    <dbReference type="NCBI Taxonomy" id="2487118"/>
    <lineage>
        <taxon>Bacteria</taxon>
        <taxon>Bacillati</taxon>
        <taxon>Bacillota</taxon>
        <taxon>Erysipelotrichia</taxon>
        <taxon>Erysipelotrichales</taxon>
        <taxon>Erysipelotrichaceae</taxon>
        <taxon>Intestinibaculum</taxon>
    </lineage>
</organism>
<evidence type="ECO:0000313" key="2">
    <source>
        <dbReference type="Proteomes" id="UP000268059"/>
    </source>
</evidence>
<reference evidence="1 2" key="1">
    <citation type="submission" date="2018-11" db="EMBL/GenBank/DDBJ databases">
        <title>Novel Erysipelotrichaceae bacterium isolated from small intestine of a swine.</title>
        <authorList>
            <person name="Kim J.S."/>
            <person name="Choe H."/>
            <person name="Lee Y.R."/>
            <person name="Kim K.M."/>
            <person name="Park D.S."/>
        </authorList>
    </citation>
    <scope>NUCLEOTIDE SEQUENCE [LARGE SCALE GENOMIC DNA]</scope>
    <source>
        <strain evidence="1 2">SG0102</strain>
    </source>
</reference>
<dbReference type="AlphaFoldDB" id="A0A3G9JX57"/>
<name>A0A3G9JX57_9FIRM</name>
<dbReference type="InParanoid" id="A0A3G9JX57"/>
<dbReference type="Proteomes" id="UP000268059">
    <property type="component" value="Chromosome"/>
</dbReference>
<dbReference type="KEGG" id="ebm:SG0102_23180"/>
<sequence length="141" mass="16764">MRKVGLNYMEEYKYKAIKKLVDTNGNKKRAILKLHCTLRNVNRLIVRYKQEGKAAFQHKSKDRKPAIAFSAEMKKQIIALYKDKYSDTNFRHYTEIVFEELGVKISDTTVNKWLREKIFFRQKLVKKQRSSNIGFNDKSLL</sequence>
<dbReference type="EMBL" id="AP019309">
    <property type="protein sequence ID" value="BBH27384.1"/>
    <property type="molecule type" value="Genomic_DNA"/>
</dbReference>
<dbReference type="InterPro" id="IPR009057">
    <property type="entry name" value="Homeodomain-like_sf"/>
</dbReference>
<keyword evidence="2" id="KW-1185">Reference proteome</keyword>
<evidence type="ECO:0008006" key="3">
    <source>
        <dbReference type="Google" id="ProtNLM"/>
    </source>
</evidence>
<accession>A0A3G9JX57</accession>
<protein>
    <recommendedName>
        <fullName evidence="3">Transposase</fullName>
    </recommendedName>
</protein>
<dbReference type="SUPFAM" id="SSF46689">
    <property type="entry name" value="Homeodomain-like"/>
    <property type="match status" value="1"/>
</dbReference>
<evidence type="ECO:0000313" key="1">
    <source>
        <dbReference type="EMBL" id="BBH27384.1"/>
    </source>
</evidence>
<proteinExistence type="predicted"/>